<reference evidence="2" key="1">
    <citation type="submission" date="2018-06" db="EMBL/GenBank/DDBJ databases">
        <authorList>
            <person name="Zhirakovskaya E."/>
        </authorList>
    </citation>
    <scope>NUCLEOTIDE SEQUENCE</scope>
</reference>
<feature type="compositionally biased region" description="Basic and acidic residues" evidence="1">
    <location>
        <begin position="261"/>
        <end position="273"/>
    </location>
</feature>
<feature type="compositionally biased region" description="Basic and acidic residues" evidence="1">
    <location>
        <begin position="218"/>
        <end position="227"/>
    </location>
</feature>
<dbReference type="AlphaFoldDB" id="A0A3B1CID0"/>
<feature type="region of interest" description="Disordered" evidence="1">
    <location>
        <begin position="292"/>
        <end position="316"/>
    </location>
</feature>
<gene>
    <name evidence="2" type="ORF">MNBD_NITROSPINAE03-141</name>
</gene>
<evidence type="ECO:0000256" key="1">
    <source>
        <dbReference type="SAM" id="MobiDB-lite"/>
    </source>
</evidence>
<feature type="region of interest" description="Disordered" evidence="1">
    <location>
        <begin position="218"/>
        <end position="273"/>
    </location>
</feature>
<sequence length="316" mass="34506">MGLGLESAKLGVGAPVSKVRISRKYLVSTSIAEKAIFIPKPRKRVEFKLMAPGLTPMGGGGDIALPGSGKAIKTDVNGTNISRGTLGSNGLTARFTSNAWKGAPNGYVKMEIDLTPTKRTDVIVTQEEGRQVNNKEIFFTQQYDSYGRPRIGFSREPYDFAATKYVSVTSQIAFQKNMQKTQEAFDKYSLVGKQSNVKSEEDLKPLGADVPDKQEAALLGADKEPSKEVPVFGKTSDNQNDSETGKINEEFFLGSNPTGKQESDYKKEDRVTAEESYKTQKVKVVDVFNMSEKSSGGFENKPASEDSQVKNIDITA</sequence>
<organism evidence="2">
    <name type="scientific">hydrothermal vent metagenome</name>
    <dbReference type="NCBI Taxonomy" id="652676"/>
    <lineage>
        <taxon>unclassified sequences</taxon>
        <taxon>metagenomes</taxon>
        <taxon>ecological metagenomes</taxon>
    </lineage>
</organism>
<evidence type="ECO:0000313" key="2">
    <source>
        <dbReference type="EMBL" id="VAX18525.1"/>
    </source>
</evidence>
<dbReference type="EMBL" id="UOGB01000115">
    <property type="protein sequence ID" value="VAX18525.1"/>
    <property type="molecule type" value="Genomic_DNA"/>
</dbReference>
<proteinExistence type="predicted"/>
<name>A0A3B1CID0_9ZZZZ</name>
<accession>A0A3B1CID0</accession>
<protein>
    <submittedName>
        <fullName evidence="2">Uncharacterized protein</fullName>
    </submittedName>
</protein>